<keyword evidence="4" id="KW-1003">Cell membrane</keyword>
<dbReference type="InterPro" id="IPR044751">
    <property type="entry name" value="Ion_transp-like_CBS"/>
</dbReference>
<keyword evidence="10 12" id="KW-0472">Membrane</keyword>
<evidence type="ECO:0000313" key="18">
    <source>
        <dbReference type="Ensembl" id="ENSANIP00000023990.1"/>
    </source>
</evidence>
<keyword evidence="5 12" id="KW-0812">Transmembrane</keyword>
<accession>A0A8B9S0C6</accession>
<keyword evidence="3" id="KW-0813">Transport</keyword>
<dbReference type="Gene3D" id="3.10.580.10">
    <property type="entry name" value="CBS-domain"/>
    <property type="match status" value="1"/>
</dbReference>
<feature type="chain" id="PRO_5034675194" description="Metal transporter" evidence="15">
    <location>
        <begin position="38"/>
        <end position="976"/>
    </location>
</feature>
<evidence type="ECO:0000256" key="3">
    <source>
        <dbReference type="ARBA" id="ARBA00022448"/>
    </source>
</evidence>
<dbReference type="PANTHER" id="PTHR12064:SF28">
    <property type="entry name" value="METAL TRANSPORTER CNNM1"/>
    <property type="match status" value="1"/>
</dbReference>
<evidence type="ECO:0000256" key="14">
    <source>
        <dbReference type="SAM" id="MobiDB-lite"/>
    </source>
</evidence>
<dbReference type="AlphaFoldDB" id="A0A8B9S0C6"/>
<dbReference type="InterPro" id="IPR046342">
    <property type="entry name" value="CBS_dom_sf"/>
</dbReference>
<dbReference type="InterPro" id="IPR000644">
    <property type="entry name" value="CBS_dom"/>
</dbReference>
<dbReference type="Pfam" id="PF25562">
    <property type="entry name" value="CNBH_CNNM2_C"/>
    <property type="match status" value="2"/>
</dbReference>
<dbReference type="SUPFAM" id="SSF54631">
    <property type="entry name" value="CBS-domain pair"/>
    <property type="match status" value="1"/>
</dbReference>
<feature type="compositionally biased region" description="Polar residues" evidence="14">
    <location>
        <begin position="799"/>
        <end position="813"/>
    </location>
</feature>
<dbReference type="PANTHER" id="PTHR12064">
    <property type="entry name" value="METAL TRANSPORTER CNNM"/>
    <property type="match status" value="1"/>
</dbReference>
<organism evidence="18 19">
    <name type="scientific">Accipiter nisus</name>
    <name type="common">Eurasian sparrowhawk</name>
    <dbReference type="NCBI Taxonomy" id="211598"/>
    <lineage>
        <taxon>Eukaryota</taxon>
        <taxon>Metazoa</taxon>
        <taxon>Chordata</taxon>
        <taxon>Craniata</taxon>
        <taxon>Vertebrata</taxon>
        <taxon>Euteleostomi</taxon>
        <taxon>Archelosauria</taxon>
        <taxon>Archosauria</taxon>
        <taxon>Dinosauria</taxon>
        <taxon>Saurischia</taxon>
        <taxon>Theropoda</taxon>
        <taxon>Coelurosauria</taxon>
        <taxon>Aves</taxon>
        <taxon>Neognathae</taxon>
        <taxon>Neoaves</taxon>
        <taxon>Telluraves</taxon>
        <taxon>Accipitrimorphae</taxon>
        <taxon>Accipitriformes</taxon>
        <taxon>Accipitridae</taxon>
        <taxon>Accipitrinae</taxon>
        <taxon>Accipiter</taxon>
    </lineage>
</organism>
<dbReference type="Pfam" id="PF00571">
    <property type="entry name" value="CBS"/>
    <property type="match status" value="1"/>
</dbReference>
<keyword evidence="6" id="KW-0677">Repeat</keyword>
<evidence type="ECO:0000259" key="16">
    <source>
        <dbReference type="PROSITE" id="PS51371"/>
    </source>
</evidence>
<feature type="compositionally biased region" description="Polar residues" evidence="14">
    <location>
        <begin position="886"/>
        <end position="896"/>
    </location>
</feature>
<comment type="similarity">
    <text evidence="2 13">Belongs to the ACDP family.</text>
</comment>
<feature type="domain" description="CNNM transmembrane" evidence="17">
    <location>
        <begin position="210"/>
        <end position="405"/>
    </location>
</feature>
<evidence type="ECO:0000256" key="9">
    <source>
        <dbReference type="ARBA" id="ARBA00023122"/>
    </source>
</evidence>
<feature type="compositionally biased region" description="Polar residues" evidence="14">
    <location>
        <begin position="967"/>
        <end position="976"/>
    </location>
</feature>
<dbReference type="Pfam" id="PF01595">
    <property type="entry name" value="CNNM"/>
    <property type="match status" value="1"/>
</dbReference>
<reference evidence="18" key="1">
    <citation type="submission" date="2025-08" db="UniProtKB">
        <authorList>
            <consortium name="Ensembl"/>
        </authorList>
    </citation>
    <scope>IDENTIFICATION</scope>
</reference>
<evidence type="ECO:0000256" key="15">
    <source>
        <dbReference type="SAM" id="SignalP"/>
    </source>
</evidence>
<keyword evidence="19" id="KW-1185">Reference proteome</keyword>
<evidence type="ECO:0000256" key="7">
    <source>
        <dbReference type="ARBA" id="ARBA00022989"/>
    </source>
</evidence>
<evidence type="ECO:0000256" key="8">
    <source>
        <dbReference type="ARBA" id="ARBA00023065"/>
    </source>
</evidence>
<comment type="subcellular location">
    <subcellularLocation>
        <location evidence="1 13">Cell membrane</location>
        <topology evidence="1 13">Multi-pass membrane protein</topology>
    </subcellularLocation>
</comment>
<dbReference type="Pfam" id="PF25511">
    <property type="entry name" value="Ig_CNNM4_N"/>
    <property type="match status" value="1"/>
</dbReference>
<keyword evidence="7 12" id="KW-1133">Transmembrane helix</keyword>
<dbReference type="Ensembl" id="ENSANIT00000024788.1">
    <property type="protein sequence ID" value="ENSANIP00000023990.1"/>
    <property type="gene ID" value="ENSANIG00000016259.1"/>
</dbReference>
<dbReference type="GO" id="GO:0005886">
    <property type="term" value="C:plasma membrane"/>
    <property type="evidence" value="ECO:0007669"/>
    <property type="project" value="UniProtKB-SubCell"/>
</dbReference>
<sequence>MAAAAAGPGRGGGGWGRSRGAVLLLFFSLSPRPPAGAAWLLGLRPEDTAPGRVSLEGGAVQAAEGSRFLLRLYFQPPPEGNGSRGPAGEREPRLVFIEEAAPAAAAAAAAAAGGGKAARGPAERCRERSAWASDVEVVGPLRSGGAAGSALAEVRVREPRKGEAAAAPGGRLFSLCAWDGRAWAHHGAAGGFLLRVRPAAPALGAWLLPLPEAGWLRALGALLLLGLSALFSGLRLSLLSLDPLELRVLRNSGSAAEREQARRVQAVRGGGGTYLLCTLLLGQAGANAALAGWLCASLPGGGAAAAAAGGPRGAPWLPVVLCAAAVFLGGEVLPYSVCSRHGLAIASRTLCLTRLLMLAAFPLCYPLSRLLDWALRQELSVFSTRERLLETLRAAGPHGDLVREELAMVQGALELRTKVVEDVLTPLADCFMLRADAVLDFATVSEILRSGYTRIPVYEGDRRDNIVDLLFVKDLAFVDPDDCTPLQTVTRFYRRPLHCVFNDTRLDTLLEEFKKGKSHLAIVQRVNNEGEGDPFYEVMGIVTLEDVIEEIIKSEILDETDLYTDNRKKERVPHRGRKPQDFSIFRLSDSEMKVKISPQLLLATHRFMATEVEPFKSPYLSEKILLRLLKHPNVIQELKYDRKNKKAAEHYLYQRNRPVDYFILILQVPGAVTSRGWPVSPCHLALGYFCQQRCPSSRTGWQGSLQPWVGWWPGAPGACLSGFSFSFQGKVEVEVGKEGLRFENGAFTYYGVPAIMAVISSDNDVRKVGSLAGSSFLLPVSVSRTFAFSRGDSLAGSPVNRSPSRCSGLNRSESPNREHNDYGGSTTQLHSSSNNIYTPDYSVHILCDVQFVKVTRQQYHNALVASRMDSSPQSPDMEVFDRDSTKASTTRGTPQTPKEDPTTLLNERNSIMCCRSEGLRSPSESVFLRMEGIPFIQEELADNEENSKRQSGRKSQSSPEGEKTPEESSNLAPLIT</sequence>
<comment type="function">
    <text evidence="13">Metal transporter.</text>
</comment>
<dbReference type="Proteomes" id="UP000694541">
    <property type="component" value="Unplaced"/>
</dbReference>
<evidence type="ECO:0000256" key="5">
    <source>
        <dbReference type="ARBA" id="ARBA00022692"/>
    </source>
</evidence>
<evidence type="ECO:0000256" key="6">
    <source>
        <dbReference type="ARBA" id="ARBA00022737"/>
    </source>
</evidence>
<feature type="region of interest" description="Disordered" evidence="14">
    <location>
        <begin position="792"/>
        <end position="833"/>
    </location>
</feature>
<feature type="region of interest" description="Disordered" evidence="14">
    <location>
        <begin position="865"/>
        <end position="903"/>
    </location>
</feature>
<feature type="compositionally biased region" description="Polar residues" evidence="14">
    <location>
        <begin position="823"/>
        <end position="833"/>
    </location>
</feature>
<evidence type="ECO:0000256" key="12">
    <source>
        <dbReference type="PROSITE-ProRule" id="PRU01193"/>
    </source>
</evidence>
<dbReference type="InterPro" id="IPR002550">
    <property type="entry name" value="CNNM"/>
</dbReference>
<dbReference type="GO" id="GO:0010960">
    <property type="term" value="P:magnesium ion homeostasis"/>
    <property type="evidence" value="ECO:0007669"/>
    <property type="project" value="InterPro"/>
</dbReference>
<name>A0A8B9S0C6_9AVES</name>
<proteinExistence type="inferred from homology"/>
<dbReference type="FunFam" id="3.10.580.10:FF:000001">
    <property type="entry name" value="Putative metal transporter CNNM3 isoform 2"/>
    <property type="match status" value="1"/>
</dbReference>
<evidence type="ECO:0000256" key="10">
    <source>
        <dbReference type="ARBA" id="ARBA00023136"/>
    </source>
</evidence>
<dbReference type="GO" id="GO:0006811">
    <property type="term" value="P:monoatomic ion transport"/>
    <property type="evidence" value="ECO:0007669"/>
    <property type="project" value="UniProtKB-KW"/>
</dbReference>
<evidence type="ECO:0000256" key="1">
    <source>
        <dbReference type="ARBA" id="ARBA00004651"/>
    </source>
</evidence>
<feature type="region of interest" description="Disordered" evidence="14">
    <location>
        <begin position="938"/>
        <end position="976"/>
    </location>
</feature>
<dbReference type="PROSITE" id="PS51846">
    <property type="entry name" value="CNNM"/>
    <property type="match status" value="1"/>
</dbReference>
<evidence type="ECO:0000313" key="19">
    <source>
        <dbReference type="Proteomes" id="UP000694541"/>
    </source>
</evidence>
<reference evidence="18" key="2">
    <citation type="submission" date="2025-09" db="UniProtKB">
        <authorList>
            <consortium name="Ensembl"/>
        </authorList>
    </citation>
    <scope>IDENTIFICATION</scope>
</reference>
<dbReference type="CDD" id="cd04590">
    <property type="entry name" value="CBS_pair_CorC_HlyC_assoc"/>
    <property type="match status" value="1"/>
</dbReference>
<feature type="domain" description="CBS" evidence="16">
    <location>
        <begin position="493"/>
        <end position="559"/>
    </location>
</feature>
<keyword evidence="15" id="KW-0732">Signal</keyword>
<evidence type="ECO:0000256" key="11">
    <source>
        <dbReference type="PROSITE-ProRule" id="PRU00703"/>
    </source>
</evidence>
<evidence type="ECO:0000256" key="2">
    <source>
        <dbReference type="ARBA" id="ARBA00010484"/>
    </source>
</evidence>
<dbReference type="InterPro" id="IPR057492">
    <property type="entry name" value="Ig_CNNM1/2/4_N"/>
</dbReference>
<evidence type="ECO:0000256" key="4">
    <source>
        <dbReference type="ARBA" id="ARBA00022475"/>
    </source>
</evidence>
<dbReference type="InterPro" id="IPR045095">
    <property type="entry name" value="ACDP"/>
</dbReference>
<dbReference type="GO" id="GO:0022857">
    <property type="term" value="F:transmembrane transporter activity"/>
    <property type="evidence" value="ECO:0007669"/>
    <property type="project" value="UniProtKB-UniRule"/>
</dbReference>
<evidence type="ECO:0000259" key="17">
    <source>
        <dbReference type="PROSITE" id="PS51846"/>
    </source>
</evidence>
<keyword evidence="9 11" id="KW-0129">CBS domain</keyword>
<evidence type="ECO:0000256" key="13">
    <source>
        <dbReference type="RuleBase" id="RU369091"/>
    </source>
</evidence>
<keyword evidence="8" id="KW-0406">Ion transport</keyword>
<dbReference type="PROSITE" id="PS51371">
    <property type="entry name" value="CBS"/>
    <property type="match status" value="1"/>
</dbReference>
<feature type="signal peptide" evidence="15">
    <location>
        <begin position="1"/>
        <end position="37"/>
    </location>
</feature>
<protein>
    <recommendedName>
        <fullName evidence="13">Metal transporter</fullName>
    </recommendedName>
</protein>